<reference evidence="1" key="1">
    <citation type="submission" date="2023-07" db="EMBL/GenBank/DDBJ databases">
        <authorList>
            <consortium name="AG Swart"/>
            <person name="Singh M."/>
            <person name="Singh A."/>
            <person name="Seah K."/>
            <person name="Emmerich C."/>
        </authorList>
    </citation>
    <scope>NUCLEOTIDE SEQUENCE</scope>
    <source>
        <strain evidence="1">DP1</strain>
    </source>
</reference>
<accession>A0AAD1XKH5</accession>
<keyword evidence="2" id="KW-1185">Reference proteome</keyword>
<organism evidence="1 2">
    <name type="scientific">Euplotes crassus</name>
    <dbReference type="NCBI Taxonomy" id="5936"/>
    <lineage>
        <taxon>Eukaryota</taxon>
        <taxon>Sar</taxon>
        <taxon>Alveolata</taxon>
        <taxon>Ciliophora</taxon>
        <taxon>Intramacronucleata</taxon>
        <taxon>Spirotrichea</taxon>
        <taxon>Hypotrichia</taxon>
        <taxon>Euplotida</taxon>
        <taxon>Euplotidae</taxon>
        <taxon>Moneuplotes</taxon>
    </lineage>
</organism>
<proteinExistence type="predicted"/>
<evidence type="ECO:0000313" key="1">
    <source>
        <dbReference type="EMBL" id="CAI2374370.1"/>
    </source>
</evidence>
<sequence>MICGHVFHVKQQKILFEVFLLLENVLECPCQEAFGFLKGFTEQVATLKGCLEEMEQRLKAGGFVFRDLEEIWNLVGKGVKKENLFVLAEKEVERFCYGYVEKQLYWHLRYYWDLLTEWMEDFQTEIAVKAGFMGVDCSDGLHPVKIQNLVMKALSYLTMMRTNYFGLRDMLIEIIDKKGRGEGKFLRGFEDDKEKELVLYAITLGIPENYSKELCGLLPLYKEVKMYKQVRYLKSIREFKEPLGDIYEGTIEARNFMALLKSFD</sequence>
<dbReference type="Proteomes" id="UP001295684">
    <property type="component" value="Unassembled WGS sequence"/>
</dbReference>
<gene>
    <name evidence="1" type="ORF">ECRASSUSDP1_LOCUS15722</name>
</gene>
<dbReference type="AlphaFoldDB" id="A0AAD1XKH5"/>
<comment type="caution">
    <text evidence="1">The sequence shown here is derived from an EMBL/GenBank/DDBJ whole genome shotgun (WGS) entry which is preliminary data.</text>
</comment>
<dbReference type="EMBL" id="CAMPGE010015766">
    <property type="protein sequence ID" value="CAI2374370.1"/>
    <property type="molecule type" value="Genomic_DNA"/>
</dbReference>
<evidence type="ECO:0000313" key="2">
    <source>
        <dbReference type="Proteomes" id="UP001295684"/>
    </source>
</evidence>
<protein>
    <submittedName>
        <fullName evidence="1">Uncharacterized protein</fullName>
    </submittedName>
</protein>
<name>A0AAD1XKH5_EUPCR</name>